<sequence length="292" mass="32925">MNSTKLLFNLEIPKANNLKVTDNIGSSTQPFRYMKDASEMSLGEEFLNLSQRKTIEELKDCQYNIVCIVLGTIKHLIGGNDLWYVACVYNKGVVTNSKRIFSTKYEKYVWTIVPRVIDETDFVTFVVFDHDCYLLTKKTCADLIDQMDQADEPTILPMVIGELIEQTMLFKIVVNNDVNSGFEQPFRVKKLCLDQDIVAKFKNVVQNSGGVEDDLAVGVIHNDIDVIVVQDVGSKFENIDVEEKCGDNGSTSKLIEENIAESTLVKRGIYELADENDGASSRITKIIKIEKK</sequence>
<dbReference type="SUPFAM" id="SSF50249">
    <property type="entry name" value="Nucleic acid-binding proteins"/>
    <property type="match status" value="1"/>
</dbReference>
<reference evidence="1 2" key="1">
    <citation type="submission" date="2023-01" db="EMBL/GenBank/DDBJ databases">
        <authorList>
            <person name="Kreplak J."/>
        </authorList>
    </citation>
    <scope>NUCLEOTIDE SEQUENCE [LARGE SCALE GENOMIC DNA]</scope>
</reference>
<dbReference type="AlphaFoldDB" id="A0AAV1AQS6"/>
<dbReference type="InterPro" id="IPR012340">
    <property type="entry name" value="NA-bd_OB-fold"/>
</dbReference>
<evidence type="ECO:0000313" key="2">
    <source>
        <dbReference type="Proteomes" id="UP001157006"/>
    </source>
</evidence>
<gene>
    <name evidence="1" type="ORF">VFH_V052600</name>
</gene>
<dbReference type="Gene3D" id="2.40.50.140">
    <property type="entry name" value="Nucleic acid-binding proteins"/>
    <property type="match status" value="1"/>
</dbReference>
<keyword evidence="2" id="KW-1185">Reference proteome</keyword>
<dbReference type="EMBL" id="OX451740">
    <property type="protein sequence ID" value="CAI8612820.1"/>
    <property type="molecule type" value="Genomic_DNA"/>
</dbReference>
<proteinExistence type="predicted"/>
<protein>
    <submittedName>
        <fullName evidence="1">Uncharacterized protein</fullName>
    </submittedName>
</protein>
<name>A0AAV1AQS6_VICFA</name>
<dbReference type="Proteomes" id="UP001157006">
    <property type="component" value="Chromosome 5"/>
</dbReference>
<organism evidence="1 2">
    <name type="scientific">Vicia faba</name>
    <name type="common">Broad bean</name>
    <name type="synonym">Faba vulgaris</name>
    <dbReference type="NCBI Taxonomy" id="3906"/>
    <lineage>
        <taxon>Eukaryota</taxon>
        <taxon>Viridiplantae</taxon>
        <taxon>Streptophyta</taxon>
        <taxon>Embryophyta</taxon>
        <taxon>Tracheophyta</taxon>
        <taxon>Spermatophyta</taxon>
        <taxon>Magnoliopsida</taxon>
        <taxon>eudicotyledons</taxon>
        <taxon>Gunneridae</taxon>
        <taxon>Pentapetalae</taxon>
        <taxon>rosids</taxon>
        <taxon>fabids</taxon>
        <taxon>Fabales</taxon>
        <taxon>Fabaceae</taxon>
        <taxon>Papilionoideae</taxon>
        <taxon>50 kb inversion clade</taxon>
        <taxon>NPAAA clade</taxon>
        <taxon>Hologalegina</taxon>
        <taxon>IRL clade</taxon>
        <taxon>Fabeae</taxon>
        <taxon>Vicia</taxon>
    </lineage>
</organism>
<evidence type="ECO:0000313" key="1">
    <source>
        <dbReference type="EMBL" id="CAI8612820.1"/>
    </source>
</evidence>
<accession>A0AAV1AQS6</accession>